<evidence type="ECO:0000313" key="3">
    <source>
        <dbReference type="EMBL" id="CAF9903355.1"/>
    </source>
</evidence>
<sequence length="261" mass="28107">MAEQSSSEGTTGPDTPSPSPSPRFPPAEEAALLSTSNDLKAGANNLFAKSAFSDAISTYDQALASCPNYLEYEVAVLNSNIAACHLKLEQWKEAIASATKALDGLEREKTKLSRGSEGTAEGEGSVVEIEGDVEERLADLRMNDERQDKIEGLRAKSLLRRAKASVGQGGWSQLAAAETDYKTLATISILPPGDMKFVRQQLVYLPAKVKEAQEKEVGEMMGKLKDLGNGLLKPFGLSTDMFQFTKDDKTGGYNMSFGDKG</sequence>
<feature type="compositionally biased region" description="Pro residues" evidence="2">
    <location>
        <begin position="15"/>
        <end position="25"/>
    </location>
</feature>
<keyword evidence="1" id="KW-0175">Coiled coil</keyword>
<dbReference type="Gene3D" id="1.25.40.10">
    <property type="entry name" value="Tetratricopeptide repeat domain"/>
    <property type="match status" value="1"/>
</dbReference>
<organism evidence="3 4">
    <name type="scientific">Gomphillus americanus</name>
    <dbReference type="NCBI Taxonomy" id="1940652"/>
    <lineage>
        <taxon>Eukaryota</taxon>
        <taxon>Fungi</taxon>
        <taxon>Dikarya</taxon>
        <taxon>Ascomycota</taxon>
        <taxon>Pezizomycotina</taxon>
        <taxon>Lecanoromycetes</taxon>
        <taxon>OSLEUM clade</taxon>
        <taxon>Ostropomycetidae</taxon>
        <taxon>Ostropales</taxon>
        <taxon>Graphidaceae</taxon>
        <taxon>Gomphilloideae</taxon>
        <taxon>Gomphillus</taxon>
    </lineage>
</organism>
<dbReference type="EMBL" id="CAJPDQ010000001">
    <property type="protein sequence ID" value="CAF9903355.1"/>
    <property type="molecule type" value="Genomic_DNA"/>
</dbReference>
<feature type="coiled-coil region" evidence="1">
    <location>
        <begin position="88"/>
        <end position="115"/>
    </location>
</feature>
<dbReference type="PANTHER" id="PTHR46014">
    <property type="entry name" value="TETRATRICOPEPTIDE REPEAT PROTEIN 1"/>
    <property type="match status" value="1"/>
</dbReference>
<protein>
    <recommendedName>
        <fullName evidence="5">Tetratricopeptide repeat protein 1</fullName>
    </recommendedName>
</protein>
<comment type="caution">
    <text evidence="3">The sequence shown here is derived from an EMBL/GenBank/DDBJ whole genome shotgun (WGS) entry which is preliminary data.</text>
</comment>
<feature type="compositionally biased region" description="Low complexity" evidence="2">
    <location>
        <begin position="1"/>
        <end position="14"/>
    </location>
</feature>
<evidence type="ECO:0000256" key="2">
    <source>
        <dbReference type="SAM" id="MobiDB-lite"/>
    </source>
</evidence>
<dbReference type="PANTHER" id="PTHR46014:SF1">
    <property type="entry name" value="TETRATRICOPEPTIDE REPEAT PROTEIN 1"/>
    <property type="match status" value="1"/>
</dbReference>
<name>A0A8H3I197_9LECA</name>
<feature type="region of interest" description="Disordered" evidence="2">
    <location>
        <begin position="1"/>
        <end position="27"/>
    </location>
</feature>
<evidence type="ECO:0000313" key="4">
    <source>
        <dbReference type="Proteomes" id="UP000664169"/>
    </source>
</evidence>
<dbReference type="InterPro" id="IPR052769">
    <property type="entry name" value="TPR_domain_protein"/>
</dbReference>
<dbReference type="SUPFAM" id="SSF48452">
    <property type="entry name" value="TPR-like"/>
    <property type="match status" value="1"/>
</dbReference>
<gene>
    <name evidence="3" type="ORF">GOMPHAMPRED_000206</name>
</gene>
<keyword evidence="4" id="KW-1185">Reference proteome</keyword>
<dbReference type="Proteomes" id="UP000664169">
    <property type="component" value="Unassembled WGS sequence"/>
</dbReference>
<evidence type="ECO:0000256" key="1">
    <source>
        <dbReference type="SAM" id="Coils"/>
    </source>
</evidence>
<dbReference type="OrthoDB" id="1872379at2759"/>
<reference evidence="3" key="1">
    <citation type="submission" date="2021-03" db="EMBL/GenBank/DDBJ databases">
        <authorList>
            <person name="Tagirdzhanova G."/>
        </authorList>
    </citation>
    <scope>NUCLEOTIDE SEQUENCE</scope>
</reference>
<dbReference type="AlphaFoldDB" id="A0A8H3I197"/>
<accession>A0A8H3I197</accession>
<evidence type="ECO:0008006" key="5">
    <source>
        <dbReference type="Google" id="ProtNLM"/>
    </source>
</evidence>
<dbReference type="InterPro" id="IPR011990">
    <property type="entry name" value="TPR-like_helical_dom_sf"/>
</dbReference>
<proteinExistence type="predicted"/>